<feature type="region of interest" description="Disordered" evidence="1">
    <location>
        <begin position="1"/>
        <end position="26"/>
    </location>
</feature>
<dbReference type="InterPro" id="IPR050713">
    <property type="entry name" value="RTP_Phos/Ushers"/>
</dbReference>
<dbReference type="AlphaFoldDB" id="H2ZLG1"/>
<evidence type="ECO:0000259" key="2">
    <source>
        <dbReference type="PROSITE" id="PS50853"/>
    </source>
</evidence>
<sequence>MSDASDKIRTNPSKPTAVTLSQPTSDKTTSLEVTWSMIGTAYIVSSYIINLTPANGGSNAPIVTYTAISTDPTNYTVDSLTPGESYMATVQAVSNNPTPESKSEISAQSAAQRTDPSKPTAVTLSQPTSDKTTSLEVTWSMIGTAYIVSSYIINLTPANGGSNAPIVTYTATSTDPTNKIVGGLTPGESYTATVQAVSNDPTPESKREISVPSAAQRTG</sequence>
<dbReference type="InterPro" id="IPR013783">
    <property type="entry name" value="Ig-like_fold"/>
</dbReference>
<feature type="compositionally biased region" description="Polar residues" evidence="1">
    <location>
        <begin position="120"/>
        <end position="130"/>
    </location>
</feature>
<feature type="region of interest" description="Disordered" evidence="1">
    <location>
        <begin position="94"/>
        <end position="130"/>
    </location>
</feature>
<dbReference type="PROSITE" id="PS50853">
    <property type="entry name" value="FN3"/>
    <property type="match status" value="2"/>
</dbReference>
<dbReference type="Pfam" id="PF00041">
    <property type="entry name" value="fn3"/>
    <property type="match status" value="2"/>
</dbReference>
<reference evidence="4" key="1">
    <citation type="submission" date="2003-08" db="EMBL/GenBank/DDBJ databases">
        <authorList>
            <person name="Birren B."/>
            <person name="Nusbaum C."/>
            <person name="Abebe A."/>
            <person name="Abouelleil A."/>
            <person name="Adekoya E."/>
            <person name="Ait-zahra M."/>
            <person name="Allen N."/>
            <person name="Allen T."/>
            <person name="An P."/>
            <person name="Anderson M."/>
            <person name="Anderson S."/>
            <person name="Arachchi H."/>
            <person name="Armbruster J."/>
            <person name="Bachantsang P."/>
            <person name="Baldwin J."/>
            <person name="Barry A."/>
            <person name="Bayul T."/>
            <person name="Blitshsteyn B."/>
            <person name="Bloom T."/>
            <person name="Blye J."/>
            <person name="Boguslavskiy L."/>
            <person name="Borowsky M."/>
            <person name="Boukhgalter B."/>
            <person name="Brunache A."/>
            <person name="Butler J."/>
            <person name="Calixte N."/>
            <person name="Calvo S."/>
            <person name="Camarata J."/>
            <person name="Campo K."/>
            <person name="Chang J."/>
            <person name="Cheshatsang Y."/>
            <person name="Citroen M."/>
            <person name="Collymore A."/>
            <person name="Considine T."/>
            <person name="Cook A."/>
            <person name="Cooke P."/>
            <person name="Corum B."/>
            <person name="Cuomo C."/>
            <person name="David R."/>
            <person name="Dawoe T."/>
            <person name="Degray S."/>
            <person name="Dodge S."/>
            <person name="Dooley K."/>
            <person name="Dorje P."/>
            <person name="Dorjee K."/>
            <person name="Dorris L."/>
            <person name="Duffey N."/>
            <person name="Dupes A."/>
            <person name="Elkins T."/>
            <person name="Engels R."/>
            <person name="Erickson J."/>
            <person name="Farina A."/>
            <person name="Faro S."/>
            <person name="Ferreira P."/>
            <person name="Fischer H."/>
            <person name="Fitzgerald M."/>
            <person name="Foley K."/>
            <person name="Gage D."/>
            <person name="Galagan J."/>
            <person name="Gearin G."/>
            <person name="Gnerre S."/>
            <person name="Gnirke A."/>
            <person name="Goyette A."/>
            <person name="Graham J."/>
            <person name="Grandbois E."/>
            <person name="Gyaltsen K."/>
            <person name="Hafez N."/>
            <person name="Hagopian D."/>
            <person name="Hagos B."/>
            <person name="Hall J."/>
            <person name="Hatcher B."/>
            <person name="Heller A."/>
            <person name="Higgins H."/>
            <person name="Honan T."/>
            <person name="Horn A."/>
            <person name="Houde N."/>
            <person name="Hughes L."/>
            <person name="Hulme W."/>
            <person name="Husby E."/>
            <person name="Iliev I."/>
            <person name="Jaffe D."/>
            <person name="Jones C."/>
            <person name="Kamal M."/>
            <person name="Kamat A."/>
            <person name="Kamvysselis M."/>
            <person name="Karlsson E."/>
            <person name="Kells C."/>
            <person name="Kieu A."/>
            <person name="Kisner P."/>
            <person name="Kodira C."/>
            <person name="Kulbokas E."/>
            <person name="Labutti K."/>
            <person name="Lama D."/>
            <person name="Landers T."/>
            <person name="Leger J."/>
            <person name="Levine S."/>
            <person name="Lewis D."/>
            <person name="Lewis T."/>
            <person name="Lindblad-toh K."/>
            <person name="Liu X."/>
            <person name="Lokyitsang T."/>
            <person name="Lokyitsang Y."/>
            <person name="Lucien O."/>
            <person name="Lui A."/>
            <person name="Ma L.J."/>
            <person name="Mabbitt R."/>
            <person name="Macdonald J."/>
            <person name="Maclean C."/>
            <person name="Major J."/>
            <person name="Manning J."/>
            <person name="Marabella R."/>
            <person name="Maru K."/>
            <person name="Matthews C."/>
            <person name="Mauceli E."/>
            <person name="Mccarthy M."/>
            <person name="Mcdonough S."/>
            <person name="Mcghee T."/>
            <person name="Meldrim J."/>
            <person name="Meneus L."/>
            <person name="Mesirov J."/>
            <person name="Mihalev A."/>
            <person name="Mihova T."/>
            <person name="Mikkelsen T."/>
            <person name="Mlenga V."/>
            <person name="Moru K."/>
            <person name="Mozes J."/>
            <person name="Mulrain L."/>
            <person name="Munson G."/>
            <person name="Naylor J."/>
            <person name="Newes C."/>
            <person name="Nguyen C."/>
            <person name="Nguyen N."/>
            <person name="Nguyen T."/>
            <person name="Nicol R."/>
            <person name="Nielsen C."/>
            <person name="Nizzari M."/>
            <person name="Norbu C."/>
            <person name="Norbu N."/>
            <person name="O'donnell P."/>
            <person name="Okoawo O."/>
            <person name="O'leary S."/>
            <person name="Omotosho B."/>
            <person name="O'neill K."/>
            <person name="Osman S."/>
            <person name="Parker S."/>
            <person name="Perrin D."/>
            <person name="Phunkhang P."/>
            <person name="Piqani B."/>
            <person name="Purcell S."/>
            <person name="Rachupka T."/>
            <person name="Ramasamy U."/>
            <person name="Rameau R."/>
            <person name="Ray V."/>
            <person name="Raymond C."/>
            <person name="Retta R."/>
            <person name="Richardson S."/>
            <person name="Rise C."/>
            <person name="Rodriguez J."/>
            <person name="Rogers J."/>
            <person name="Rogov P."/>
            <person name="Rutman M."/>
            <person name="Schupbach R."/>
            <person name="Seaman C."/>
            <person name="Settipalli S."/>
            <person name="Sharpe T."/>
            <person name="Sheridan J."/>
            <person name="Sherpa N."/>
            <person name="Shi J."/>
            <person name="Smirnov S."/>
            <person name="Smith C."/>
            <person name="Sougnez C."/>
            <person name="Spencer B."/>
            <person name="Stalker J."/>
            <person name="Stange-thomann N."/>
            <person name="Stavropoulos S."/>
            <person name="Stetson K."/>
            <person name="Stone C."/>
            <person name="Stone S."/>
            <person name="Stubbs M."/>
            <person name="Talamas J."/>
            <person name="Tchuinga P."/>
            <person name="Tenzing P."/>
            <person name="Tesfaye S."/>
            <person name="Theodore J."/>
            <person name="Thoulutsang Y."/>
            <person name="Topham K."/>
            <person name="Towey S."/>
            <person name="Tsamla T."/>
            <person name="Tsomo N."/>
            <person name="Vallee D."/>
            <person name="Vassiliev H."/>
            <person name="Venkataraman V."/>
            <person name="Vinson J."/>
            <person name="Vo A."/>
            <person name="Wade C."/>
            <person name="Wang S."/>
            <person name="Wangchuk T."/>
            <person name="Wangdi T."/>
            <person name="Whittaker C."/>
            <person name="Wilkinson J."/>
            <person name="Wu Y."/>
            <person name="Wyman D."/>
            <person name="Yadav S."/>
            <person name="Yang S."/>
            <person name="Yang X."/>
            <person name="Yeager S."/>
            <person name="Yee E."/>
            <person name="Young G."/>
            <person name="Zainoun J."/>
            <person name="Zembeck L."/>
            <person name="Zimmer A."/>
            <person name="Zody M."/>
            <person name="Lander E."/>
        </authorList>
    </citation>
    <scope>NUCLEOTIDE SEQUENCE [LARGE SCALE GENOMIC DNA]</scope>
</reference>
<name>H2ZLG1_CIOSA</name>
<dbReference type="Gene3D" id="2.60.40.10">
    <property type="entry name" value="Immunoglobulins"/>
    <property type="match status" value="2"/>
</dbReference>
<dbReference type="SMART" id="SM00060">
    <property type="entry name" value="FN3"/>
    <property type="match status" value="2"/>
</dbReference>
<feature type="compositionally biased region" description="Polar residues" evidence="1">
    <location>
        <begin position="94"/>
        <end position="114"/>
    </location>
</feature>
<keyword evidence="4" id="KW-1185">Reference proteome</keyword>
<feature type="domain" description="Fibronectin type-III" evidence="2">
    <location>
        <begin position="14"/>
        <end position="117"/>
    </location>
</feature>
<dbReference type="InParanoid" id="H2ZLG1"/>
<feature type="domain" description="Fibronectin type-III" evidence="2">
    <location>
        <begin position="118"/>
        <end position="214"/>
    </location>
</feature>
<dbReference type="PANTHER" id="PTHR46957:SF3">
    <property type="entry name" value="CYTOKINE RECEPTOR"/>
    <property type="match status" value="1"/>
</dbReference>
<dbReference type="HOGENOM" id="CLU_1264102_0_0_1"/>
<dbReference type="InterPro" id="IPR003961">
    <property type="entry name" value="FN3_dom"/>
</dbReference>
<dbReference type="CDD" id="cd00063">
    <property type="entry name" value="FN3"/>
    <property type="match status" value="2"/>
</dbReference>
<dbReference type="GO" id="GO:0016020">
    <property type="term" value="C:membrane"/>
    <property type="evidence" value="ECO:0007669"/>
    <property type="project" value="UniProtKB-SubCell"/>
</dbReference>
<reference evidence="3" key="3">
    <citation type="submission" date="2025-09" db="UniProtKB">
        <authorList>
            <consortium name="Ensembl"/>
        </authorList>
    </citation>
    <scope>IDENTIFICATION</scope>
</reference>
<dbReference type="InterPro" id="IPR036116">
    <property type="entry name" value="FN3_sf"/>
</dbReference>
<feature type="region of interest" description="Disordered" evidence="1">
    <location>
        <begin position="196"/>
        <end position="219"/>
    </location>
</feature>
<accession>H2ZLG1</accession>
<dbReference type="Ensembl" id="ENSCSAVT00000018627.1">
    <property type="protein sequence ID" value="ENSCSAVP00000018427.1"/>
    <property type="gene ID" value="ENSCSAVG00000010818.1"/>
</dbReference>
<feature type="compositionally biased region" description="Polar residues" evidence="1">
    <location>
        <begin position="10"/>
        <end position="26"/>
    </location>
</feature>
<dbReference type="Proteomes" id="UP000007875">
    <property type="component" value="Unassembled WGS sequence"/>
</dbReference>
<evidence type="ECO:0000256" key="1">
    <source>
        <dbReference type="SAM" id="MobiDB-lite"/>
    </source>
</evidence>
<evidence type="ECO:0000313" key="4">
    <source>
        <dbReference type="Proteomes" id="UP000007875"/>
    </source>
</evidence>
<evidence type="ECO:0000313" key="3">
    <source>
        <dbReference type="Ensembl" id="ENSCSAVP00000018427.1"/>
    </source>
</evidence>
<dbReference type="SUPFAM" id="SSF49265">
    <property type="entry name" value="Fibronectin type III"/>
    <property type="match status" value="1"/>
</dbReference>
<proteinExistence type="predicted"/>
<protein>
    <recommendedName>
        <fullName evidence="2">Fibronectin type-III domain-containing protein</fullName>
    </recommendedName>
</protein>
<dbReference type="PANTHER" id="PTHR46957">
    <property type="entry name" value="CYTOKINE RECEPTOR"/>
    <property type="match status" value="1"/>
</dbReference>
<organism evidence="3 4">
    <name type="scientific">Ciona savignyi</name>
    <name type="common">Pacific transparent sea squirt</name>
    <dbReference type="NCBI Taxonomy" id="51511"/>
    <lineage>
        <taxon>Eukaryota</taxon>
        <taxon>Metazoa</taxon>
        <taxon>Chordata</taxon>
        <taxon>Tunicata</taxon>
        <taxon>Ascidiacea</taxon>
        <taxon>Phlebobranchia</taxon>
        <taxon>Cionidae</taxon>
        <taxon>Ciona</taxon>
    </lineage>
</organism>
<reference evidence="3" key="2">
    <citation type="submission" date="2025-08" db="UniProtKB">
        <authorList>
            <consortium name="Ensembl"/>
        </authorList>
    </citation>
    <scope>IDENTIFICATION</scope>
</reference>